<dbReference type="AlphaFoldDB" id="A0A1L3GFU0"/>
<gene>
    <name evidence="3" type="ORF">A7E75_07125</name>
</gene>
<dbReference type="RefSeq" id="WP_072286667.1">
    <property type="nucleotide sequence ID" value="NZ_CP015455.1"/>
</dbReference>
<feature type="domain" description="DUF4213" evidence="2">
    <location>
        <begin position="22"/>
        <end position="110"/>
    </location>
</feature>
<name>A0A1L3GFU0_SYNAC</name>
<evidence type="ECO:0000259" key="2">
    <source>
        <dbReference type="Pfam" id="PF13938"/>
    </source>
</evidence>
<dbReference type="Proteomes" id="UP000182264">
    <property type="component" value="Chromosome"/>
</dbReference>
<dbReference type="InterPro" id="IPR025251">
    <property type="entry name" value="DUF4213"/>
</dbReference>
<evidence type="ECO:0000313" key="3">
    <source>
        <dbReference type="EMBL" id="APG24821.1"/>
    </source>
</evidence>
<dbReference type="EMBL" id="CP015518">
    <property type="protein sequence ID" value="APG24821.1"/>
    <property type="molecule type" value="Genomic_DNA"/>
</dbReference>
<dbReference type="Pfam" id="PF13938">
    <property type="entry name" value="DUF4213"/>
    <property type="match status" value="1"/>
</dbReference>
<dbReference type="STRING" id="29542.A6070_01070"/>
<dbReference type="InterPro" id="IPR007161">
    <property type="entry name" value="DUF364"/>
</dbReference>
<sequence length="293" mass="31620">MISEKVNSSILSETIDQIRSVLGEEMASITVERVVIGLFFTGVKLSNGSGGICFTPVKEIPEAVCCPSSARAMPNSGKLKGQPVSSYLDKLAENRPLEKAMSIAVLNALSATCWRKRFPQDYTFELGADPVDKVAIPDGARAVVIGALVPYLKMLKERKQPFHILEKDPRTLKADELPYFVPPEKAHEVIPQADLLIITGTTVLNDTLEGILAQVKPGAEVILVGPTASMLPDAFFRRGVKSIGSITVTDPDKLLDVLAEAGSGYHFYGKSAERLVVRRGEEDAAFGSLPCHG</sequence>
<dbReference type="Gene3D" id="3.40.50.11590">
    <property type="match status" value="1"/>
</dbReference>
<dbReference type="Pfam" id="PF04016">
    <property type="entry name" value="DUF364"/>
    <property type="match status" value="1"/>
</dbReference>
<proteinExistence type="predicted"/>
<dbReference type="SUPFAM" id="SSF159713">
    <property type="entry name" value="Dhaf3308-like"/>
    <property type="match status" value="1"/>
</dbReference>
<evidence type="ECO:0000259" key="1">
    <source>
        <dbReference type="Pfam" id="PF04016"/>
    </source>
</evidence>
<keyword evidence="4" id="KW-1185">Reference proteome</keyword>
<dbReference type="KEGG" id="pace:A6070_01070"/>
<reference evidence="3 4" key="1">
    <citation type="journal article" date="2017" name="Genome Announc.">
        <title>Complete Genome Sequences of Two Acetylene-Fermenting Pelobacter acetylenicus Strains.</title>
        <authorList>
            <person name="Sutton J.M."/>
            <person name="Baesman S.M."/>
            <person name="Fierst J.L."/>
            <person name="Poret-Peterson A.T."/>
            <person name="Oremland R.S."/>
            <person name="Dunlap D.S."/>
            <person name="Akob D.M."/>
        </authorList>
    </citation>
    <scope>NUCLEOTIDE SEQUENCE [LARGE SCALE GENOMIC DNA]</scope>
    <source>
        <strain evidence="3 4">DSM 3247</strain>
    </source>
</reference>
<accession>A0A1L3GFU0</accession>
<dbReference type="OrthoDB" id="252759at2"/>
<dbReference type="Gene3D" id="3.30.390.100">
    <property type="match status" value="1"/>
</dbReference>
<evidence type="ECO:0000313" key="4">
    <source>
        <dbReference type="Proteomes" id="UP000182264"/>
    </source>
</evidence>
<organism evidence="3 4">
    <name type="scientific">Syntrophotalea acetylenica</name>
    <name type="common">Pelobacter acetylenicus</name>
    <dbReference type="NCBI Taxonomy" id="29542"/>
    <lineage>
        <taxon>Bacteria</taxon>
        <taxon>Pseudomonadati</taxon>
        <taxon>Thermodesulfobacteriota</taxon>
        <taxon>Desulfuromonadia</taxon>
        <taxon>Desulfuromonadales</taxon>
        <taxon>Syntrophotaleaceae</taxon>
        <taxon>Syntrophotalea</taxon>
    </lineage>
</organism>
<protein>
    <submittedName>
        <fullName evidence="3">Fis family transcriptional regulator</fullName>
    </submittedName>
</protein>
<feature type="domain" description="Putative heavy-metal chelation" evidence="1">
    <location>
        <begin position="129"/>
        <end position="276"/>
    </location>
</feature>